<accession>A0A9D4AFL6</accession>
<gene>
    <name evidence="1" type="ORF">J1N35_007454</name>
</gene>
<name>A0A9D4AFL6_9ROSI</name>
<evidence type="ECO:0000313" key="2">
    <source>
        <dbReference type="Proteomes" id="UP000828251"/>
    </source>
</evidence>
<evidence type="ECO:0000313" key="1">
    <source>
        <dbReference type="EMBL" id="KAH1114076.1"/>
    </source>
</evidence>
<organism evidence="1 2">
    <name type="scientific">Gossypium stocksii</name>
    <dbReference type="NCBI Taxonomy" id="47602"/>
    <lineage>
        <taxon>Eukaryota</taxon>
        <taxon>Viridiplantae</taxon>
        <taxon>Streptophyta</taxon>
        <taxon>Embryophyta</taxon>
        <taxon>Tracheophyta</taxon>
        <taxon>Spermatophyta</taxon>
        <taxon>Magnoliopsida</taxon>
        <taxon>eudicotyledons</taxon>
        <taxon>Gunneridae</taxon>
        <taxon>Pentapetalae</taxon>
        <taxon>rosids</taxon>
        <taxon>malvids</taxon>
        <taxon>Malvales</taxon>
        <taxon>Malvaceae</taxon>
        <taxon>Malvoideae</taxon>
        <taxon>Gossypium</taxon>
    </lineage>
</organism>
<feature type="non-terminal residue" evidence="1">
    <location>
        <position position="95"/>
    </location>
</feature>
<dbReference type="Proteomes" id="UP000828251">
    <property type="component" value="Unassembled WGS sequence"/>
</dbReference>
<comment type="caution">
    <text evidence="1">The sequence shown here is derived from an EMBL/GenBank/DDBJ whole genome shotgun (WGS) entry which is preliminary data.</text>
</comment>
<reference evidence="1 2" key="1">
    <citation type="journal article" date="2021" name="Plant Biotechnol. J.">
        <title>Multi-omics assisted identification of the key and species-specific regulatory components of drought-tolerant mechanisms in Gossypium stocksii.</title>
        <authorList>
            <person name="Yu D."/>
            <person name="Ke L."/>
            <person name="Zhang D."/>
            <person name="Wu Y."/>
            <person name="Sun Y."/>
            <person name="Mei J."/>
            <person name="Sun J."/>
            <person name="Sun Y."/>
        </authorList>
    </citation>
    <scope>NUCLEOTIDE SEQUENCE [LARGE SCALE GENOMIC DNA]</scope>
    <source>
        <strain evidence="2">cv. E1</strain>
        <tissue evidence="1">Leaf</tissue>
    </source>
</reference>
<proteinExistence type="predicted"/>
<dbReference type="EMBL" id="JAIQCV010000003">
    <property type="protein sequence ID" value="KAH1114076.1"/>
    <property type="molecule type" value="Genomic_DNA"/>
</dbReference>
<protein>
    <submittedName>
        <fullName evidence="1">Uncharacterized protein</fullName>
    </submittedName>
</protein>
<dbReference type="AlphaFoldDB" id="A0A9D4AFL6"/>
<sequence length="95" mass="11230">MKNAITLHYDNSAKLDNTKETRNRKKMKHIRKHHIIREAIADEIIDIVKIASENNLANSFTKTLLARNYEKHIKSMEIQNMTHLLQLVNRRLLDL</sequence>
<keyword evidence="2" id="KW-1185">Reference proteome</keyword>